<dbReference type="OrthoDB" id="4161196at2759"/>
<gene>
    <name evidence="2" type="ORF">K505DRAFT_260834</name>
</gene>
<dbReference type="EMBL" id="MU002578">
    <property type="protein sequence ID" value="KAF2786010.1"/>
    <property type="molecule type" value="Genomic_DNA"/>
</dbReference>
<keyword evidence="3" id="KW-1185">Reference proteome</keyword>
<accession>A0A6A6WPH5</accession>
<protein>
    <submittedName>
        <fullName evidence="2">HET-domain-containing protein</fullName>
    </submittedName>
</protein>
<proteinExistence type="predicted"/>
<evidence type="ECO:0000313" key="2">
    <source>
        <dbReference type="EMBL" id="KAF2786010.1"/>
    </source>
</evidence>
<dbReference type="Proteomes" id="UP000799757">
    <property type="component" value="Unassembled WGS sequence"/>
</dbReference>
<dbReference type="InterPro" id="IPR010730">
    <property type="entry name" value="HET"/>
</dbReference>
<feature type="domain" description="Heterokaryon incompatibility" evidence="1">
    <location>
        <begin position="37"/>
        <end position="187"/>
    </location>
</feature>
<evidence type="ECO:0000259" key="1">
    <source>
        <dbReference type="Pfam" id="PF06985"/>
    </source>
</evidence>
<dbReference type="Pfam" id="PF06985">
    <property type="entry name" value="HET"/>
    <property type="match status" value="1"/>
</dbReference>
<name>A0A6A6WPH5_9PLEO</name>
<dbReference type="PANTHER" id="PTHR33112">
    <property type="entry name" value="DOMAIN PROTEIN, PUTATIVE-RELATED"/>
    <property type="match status" value="1"/>
</dbReference>
<reference evidence="2" key="1">
    <citation type="journal article" date="2020" name="Stud. Mycol.">
        <title>101 Dothideomycetes genomes: a test case for predicting lifestyles and emergence of pathogens.</title>
        <authorList>
            <person name="Haridas S."/>
            <person name="Albert R."/>
            <person name="Binder M."/>
            <person name="Bloem J."/>
            <person name="Labutti K."/>
            <person name="Salamov A."/>
            <person name="Andreopoulos B."/>
            <person name="Baker S."/>
            <person name="Barry K."/>
            <person name="Bills G."/>
            <person name="Bluhm B."/>
            <person name="Cannon C."/>
            <person name="Castanera R."/>
            <person name="Culley D."/>
            <person name="Daum C."/>
            <person name="Ezra D."/>
            <person name="Gonzalez J."/>
            <person name="Henrissat B."/>
            <person name="Kuo A."/>
            <person name="Liang C."/>
            <person name="Lipzen A."/>
            <person name="Lutzoni F."/>
            <person name="Magnuson J."/>
            <person name="Mondo S."/>
            <person name="Nolan M."/>
            <person name="Ohm R."/>
            <person name="Pangilinan J."/>
            <person name="Park H.-J."/>
            <person name="Ramirez L."/>
            <person name="Alfaro M."/>
            <person name="Sun H."/>
            <person name="Tritt A."/>
            <person name="Yoshinaga Y."/>
            <person name="Zwiers L.-H."/>
            <person name="Turgeon B."/>
            <person name="Goodwin S."/>
            <person name="Spatafora J."/>
            <person name="Crous P."/>
            <person name="Grigoriev I."/>
        </authorList>
    </citation>
    <scope>NUCLEOTIDE SEQUENCE</scope>
    <source>
        <strain evidence="2">CBS 109.77</strain>
    </source>
</reference>
<evidence type="ECO:0000313" key="3">
    <source>
        <dbReference type="Proteomes" id="UP000799757"/>
    </source>
</evidence>
<organism evidence="2 3">
    <name type="scientific">Melanomma pulvis-pyrius CBS 109.77</name>
    <dbReference type="NCBI Taxonomy" id="1314802"/>
    <lineage>
        <taxon>Eukaryota</taxon>
        <taxon>Fungi</taxon>
        <taxon>Dikarya</taxon>
        <taxon>Ascomycota</taxon>
        <taxon>Pezizomycotina</taxon>
        <taxon>Dothideomycetes</taxon>
        <taxon>Pleosporomycetidae</taxon>
        <taxon>Pleosporales</taxon>
        <taxon>Melanommataceae</taxon>
        <taxon>Melanomma</taxon>
    </lineage>
</organism>
<dbReference type="AlphaFoldDB" id="A0A6A6WPH5"/>
<dbReference type="PANTHER" id="PTHR33112:SF10">
    <property type="entry name" value="TOL"/>
    <property type="match status" value="1"/>
</dbReference>
<sequence>MPLPTRLLYVGAVDDPSYDPDFLRLDLGSQIQARTKYIALSHRWGKLLPQEKQNLCTCQGNIGERLKKFNLSDLPKTFQDAVKATRQLRIPYLWIDSLCIIQYGDDGEDWKRESQQMETVFSGAYCTIAATSATNWNKGFLERAWTSESLYVESPAGQQVYVSTDIDDFDEDVGKAELNNRAWVMQESVLARRTIHFTANQIYFECGEGVSCENLIKLQSPPLRKKYFTLDPIFPSRLVNAGHGSITEFIRFLIENYSERGLTKQTDRCVAMSGLHTRIARTIGCDGRYGTLETYLHRNLLWHASNLKLQKIEYKSYVPSWSWMAYHGGIRFLDEKELPVGEVHWITSLCFDKDRDCDHALIADVGVFKNCTMELEGSCYAVFNLSKTNRGWIRYDVEDGKNLLEEHCVVVGSTKNSEDYYILLVRPTTVDGEYERVGIGRVSKNCLVRTRANVRVV</sequence>